<name>A0A2V3DS35_9MICC</name>
<organism evidence="3 4">
    <name type="scientific">Arthrobacter psychrochitiniphilus</name>
    <dbReference type="NCBI Taxonomy" id="291045"/>
    <lineage>
        <taxon>Bacteria</taxon>
        <taxon>Bacillati</taxon>
        <taxon>Actinomycetota</taxon>
        <taxon>Actinomycetes</taxon>
        <taxon>Micrococcales</taxon>
        <taxon>Micrococcaceae</taxon>
        <taxon>Arthrobacter</taxon>
    </lineage>
</organism>
<gene>
    <name evidence="3" type="ORF">CVS29_08360</name>
</gene>
<dbReference type="AlphaFoldDB" id="A0A2V3DS35"/>
<dbReference type="OrthoDB" id="4951285at2"/>
<proteinExistence type="predicted"/>
<keyword evidence="4" id="KW-1185">Reference proteome</keyword>
<dbReference type="Proteomes" id="UP000246303">
    <property type="component" value="Unassembled WGS sequence"/>
</dbReference>
<dbReference type="PROSITE" id="PS51257">
    <property type="entry name" value="PROKAR_LIPOPROTEIN"/>
    <property type="match status" value="1"/>
</dbReference>
<evidence type="ECO:0000256" key="2">
    <source>
        <dbReference type="SAM" id="SignalP"/>
    </source>
</evidence>
<comment type="caution">
    <text evidence="3">The sequence shown here is derived from an EMBL/GenBank/DDBJ whole genome shotgun (WGS) entry which is preliminary data.</text>
</comment>
<protein>
    <recommendedName>
        <fullName evidence="5">Lipoprotein</fullName>
    </recommendedName>
</protein>
<keyword evidence="2" id="KW-0732">Signal</keyword>
<sequence>MRAARTFRKIFLLVAVLLTASVTATACSVIPDLGGLSGNSGSSQESTQAQAPRGEGQQELDPGEVVPDVSGMLGNAEACVSVSAVVITGSTLAFIARLDPSGEGAKSMANQVTESMKKVPAEIKGDLENLLSVINDSAINGNTFNDKKFEQAMKPISMWVEKNCTNP</sequence>
<feature type="region of interest" description="Disordered" evidence="1">
    <location>
        <begin position="38"/>
        <end position="61"/>
    </location>
</feature>
<dbReference type="RefSeq" id="WP_110105862.1">
    <property type="nucleotide sequence ID" value="NZ_JACBZZ010000001.1"/>
</dbReference>
<dbReference type="EMBL" id="QHLZ01000004">
    <property type="protein sequence ID" value="PXA65997.1"/>
    <property type="molecule type" value="Genomic_DNA"/>
</dbReference>
<feature type="signal peptide" evidence="2">
    <location>
        <begin position="1"/>
        <end position="26"/>
    </location>
</feature>
<reference evidence="3 4" key="1">
    <citation type="submission" date="2018-05" db="EMBL/GenBank/DDBJ databases">
        <title>Genetic diversity of glacier-inhabiting Cryobacterium bacteria in China and description of Cryobacterium mengkeensis sp. nov. and Arthrobacter glacialis sp. nov.</title>
        <authorList>
            <person name="Liu Q."/>
            <person name="Xin Y.-H."/>
        </authorList>
    </citation>
    <scope>NUCLEOTIDE SEQUENCE [LARGE SCALE GENOMIC DNA]</scope>
    <source>
        <strain evidence="3 4">GP3</strain>
    </source>
</reference>
<evidence type="ECO:0000313" key="3">
    <source>
        <dbReference type="EMBL" id="PXA65997.1"/>
    </source>
</evidence>
<accession>A0A2V3DS35</accession>
<evidence type="ECO:0000313" key="4">
    <source>
        <dbReference type="Proteomes" id="UP000246303"/>
    </source>
</evidence>
<evidence type="ECO:0008006" key="5">
    <source>
        <dbReference type="Google" id="ProtNLM"/>
    </source>
</evidence>
<evidence type="ECO:0000256" key="1">
    <source>
        <dbReference type="SAM" id="MobiDB-lite"/>
    </source>
</evidence>
<feature type="chain" id="PRO_5043848245" description="Lipoprotein" evidence="2">
    <location>
        <begin position="27"/>
        <end position="167"/>
    </location>
</feature>